<evidence type="ECO:0000313" key="2">
    <source>
        <dbReference type="Proteomes" id="UP000614714"/>
    </source>
</evidence>
<dbReference type="RefSeq" id="WP_199390128.1">
    <property type="nucleotide sequence ID" value="NZ_JAEMHL010000008.1"/>
</dbReference>
<dbReference type="Proteomes" id="UP000614714">
    <property type="component" value="Unassembled WGS sequence"/>
</dbReference>
<gene>
    <name evidence="1" type="ORF">JFN91_15700</name>
</gene>
<protein>
    <submittedName>
        <fullName evidence="1">Uncharacterized protein</fullName>
    </submittedName>
</protein>
<dbReference type="EMBL" id="JAEMHL010000008">
    <property type="protein sequence ID" value="MBJ6751660.1"/>
    <property type="molecule type" value="Genomic_DNA"/>
</dbReference>
<evidence type="ECO:0000313" key="1">
    <source>
        <dbReference type="EMBL" id="MBJ6751660.1"/>
    </source>
</evidence>
<keyword evidence="2" id="KW-1185">Reference proteome</keyword>
<organism evidence="1 2">
    <name type="scientific">Geomonas anaerohicana</name>
    <dbReference type="NCBI Taxonomy" id="2798583"/>
    <lineage>
        <taxon>Bacteria</taxon>
        <taxon>Pseudomonadati</taxon>
        <taxon>Thermodesulfobacteriota</taxon>
        <taxon>Desulfuromonadia</taxon>
        <taxon>Geobacterales</taxon>
        <taxon>Geobacteraceae</taxon>
        <taxon>Geomonas</taxon>
    </lineage>
</organism>
<reference evidence="1 2" key="1">
    <citation type="submission" date="2020-12" db="EMBL/GenBank/DDBJ databases">
        <title>Geomonas sp. Red421, isolated from paddy soil.</title>
        <authorList>
            <person name="Xu Z."/>
            <person name="Zhang Z."/>
            <person name="Masuda Y."/>
            <person name="Itoh H."/>
            <person name="Senoo K."/>
        </authorList>
    </citation>
    <scope>NUCLEOTIDE SEQUENCE [LARGE SCALE GENOMIC DNA]</scope>
    <source>
        <strain evidence="1 2">Red421</strain>
    </source>
</reference>
<sequence>MESDHKCICAGDHEHHICFLHSKGLVNEVEKLTDNPTVTCAICLVNANSPDNVCSPTTLGGGFRYSDMQDSKKIICESVTEAIPGQDNESK</sequence>
<proteinExistence type="predicted"/>
<comment type="caution">
    <text evidence="1">The sequence shown here is derived from an EMBL/GenBank/DDBJ whole genome shotgun (WGS) entry which is preliminary data.</text>
</comment>
<accession>A0ABS0YH79</accession>
<name>A0ABS0YH79_9BACT</name>